<dbReference type="GO" id="GO:0008201">
    <property type="term" value="F:heparin binding"/>
    <property type="evidence" value="ECO:0007669"/>
    <property type="project" value="TreeGrafter"/>
</dbReference>
<feature type="disulfide bond" evidence="12">
    <location>
        <begin position="1056"/>
        <end position="1065"/>
    </location>
</feature>
<dbReference type="GO" id="GO:0060218">
    <property type="term" value="P:hematopoietic stem cell differentiation"/>
    <property type="evidence" value="ECO:0007669"/>
    <property type="project" value="UniProtKB-ARBA"/>
</dbReference>
<feature type="disulfide bond" evidence="12">
    <location>
        <begin position="1096"/>
        <end position="1105"/>
    </location>
</feature>
<dbReference type="GO" id="GO:0048495">
    <property type="term" value="F:Roundabout binding"/>
    <property type="evidence" value="ECO:0007669"/>
    <property type="project" value="TreeGrafter"/>
</dbReference>
<dbReference type="FunFam" id="3.80.10.10:FF:000002">
    <property type="entry name" value="Slit guidance ligand 2"/>
    <property type="match status" value="1"/>
</dbReference>
<dbReference type="Pfam" id="PF13855">
    <property type="entry name" value="LRR_8"/>
    <property type="match status" value="6"/>
</dbReference>
<dbReference type="InterPro" id="IPR051355">
    <property type="entry name" value="Notch/Slit_guidance"/>
</dbReference>
<dbReference type="FunFam" id="3.80.10.10:FF:000039">
    <property type="entry name" value="slit homolog 2 protein isoform X2"/>
    <property type="match status" value="1"/>
</dbReference>
<evidence type="ECO:0000259" key="15">
    <source>
        <dbReference type="PROSITE" id="PS50025"/>
    </source>
</evidence>
<feature type="domain" description="CTCK" evidence="14">
    <location>
        <begin position="1583"/>
        <end position="1666"/>
    </location>
</feature>
<evidence type="ECO:0000259" key="16">
    <source>
        <dbReference type="PROSITE" id="PS50026"/>
    </source>
</evidence>
<evidence type="ECO:0000256" key="2">
    <source>
        <dbReference type="ARBA" id="ARBA00022473"/>
    </source>
</evidence>
<feature type="domain" description="EGF-like" evidence="16">
    <location>
        <begin position="1146"/>
        <end position="1184"/>
    </location>
</feature>
<dbReference type="Gene3D" id="2.10.25.10">
    <property type="entry name" value="Laminin"/>
    <property type="match status" value="8"/>
</dbReference>
<dbReference type="EMBL" id="NHOQ01000621">
    <property type="protein sequence ID" value="PWA29262.1"/>
    <property type="molecule type" value="Genomic_DNA"/>
</dbReference>
<dbReference type="GO" id="GO:0005615">
    <property type="term" value="C:extracellular space"/>
    <property type="evidence" value="ECO:0007669"/>
    <property type="project" value="TreeGrafter"/>
</dbReference>
<feature type="domain" description="Laminin G" evidence="15">
    <location>
        <begin position="1266"/>
        <end position="1449"/>
    </location>
</feature>
<dbReference type="GO" id="GO:0007411">
    <property type="term" value="P:axon guidance"/>
    <property type="evidence" value="ECO:0007669"/>
    <property type="project" value="TreeGrafter"/>
</dbReference>
<dbReference type="SMART" id="SM00179">
    <property type="entry name" value="EGF_CA"/>
    <property type="match status" value="7"/>
</dbReference>
<dbReference type="InterPro" id="IPR003591">
    <property type="entry name" value="Leu-rich_rpt_typical-subtyp"/>
</dbReference>
<dbReference type="SMART" id="SM00369">
    <property type="entry name" value="LRR_TYP"/>
    <property type="match status" value="20"/>
</dbReference>
<keyword evidence="7" id="KW-0677">Repeat</keyword>
<evidence type="ECO:0000256" key="9">
    <source>
        <dbReference type="ARBA" id="ARBA00023180"/>
    </source>
</evidence>
<dbReference type="InterPro" id="IPR013032">
    <property type="entry name" value="EGF-like_CS"/>
</dbReference>
<dbReference type="Gene3D" id="2.60.120.200">
    <property type="match status" value="1"/>
</dbReference>
<accession>A0A315W1Z8</accession>
<evidence type="ECO:0000256" key="4">
    <source>
        <dbReference type="ARBA" id="ARBA00022536"/>
    </source>
</evidence>
<feature type="disulfide bond" evidence="12">
    <location>
        <begin position="1474"/>
        <end position="1483"/>
    </location>
</feature>
<feature type="disulfide bond" evidence="12">
    <location>
        <begin position="1452"/>
        <end position="1462"/>
    </location>
</feature>
<dbReference type="InterPro" id="IPR032675">
    <property type="entry name" value="LRR_dom_sf"/>
</dbReference>
<keyword evidence="4 12" id="KW-0245">EGF-like domain</keyword>
<feature type="domain" description="EGF-like" evidence="16">
    <location>
        <begin position="1031"/>
        <end position="1066"/>
    </location>
</feature>
<organism evidence="17 18">
    <name type="scientific">Gambusia affinis</name>
    <name type="common">Western mosquitofish</name>
    <name type="synonym">Heterandria affinis</name>
    <dbReference type="NCBI Taxonomy" id="33528"/>
    <lineage>
        <taxon>Eukaryota</taxon>
        <taxon>Metazoa</taxon>
        <taxon>Chordata</taxon>
        <taxon>Craniata</taxon>
        <taxon>Vertebrata</taxon>
        <taxon>Euteleostomi</taxon>
        <taxon>Actinopterygii</taxon>
        <taxon>Neopterygii</taxon>
        <taxon>Teleostei</taxon>
        <taxon>Neoteleostei</taxon>
        <taxon>Acanthomorphata</taxon>
        <taxon>Ovalentaria</taxon>
        <taxon>Atherinomorphae</taxon>
        <taxon>Cyprinodontiformes</taxon>
        <taxon>Poeciliidae</taxon>
        <taxon>Poeciliinae</taxon>
        <taxon>Gambusia</taxon>
    </lineage>
</organism>
<feature type="domain" description="EGF-like" evidence="16">
    <location>
        <begin position="1450"/>
        <end position="1484"/>
    </location>
</feature>
<feature type="domain" description="EGF-like" evidence="16">
    <location>
        <begin position="1502"/>
        <end position="1538"/>
    </location>
</feature>
<dbReference type="InterPro" id="IPR013320">
    <property type="entry name" value="ConA-like_dom_sf"/>
</dbReference>
<dbReference type="FunFam" id="2.10.25.10:FF:000045">
    <property type="entry name" value="Slit guidance ligand 2"/>
    <property type="match status" value="1"/>
</dbReference>
<evidence type="ECO:0000259" key="14">
    <source>
        <dbReference type="PROSITE" id="PS01225"/>
    </source>
</evidence>
<dbReference type="SMART" id="SM00282">
    <property type="entry name" value="LamG"/>
    <property type="match status" value="1"/>
</dbReference>
<feature type="disulfide bond" evidence="12">
    <location>
        <begin position="1134"/>
        <end position="1143"/>
    </location>
</feature>
<dbReference type="Gene3D" id="3.80.10.10">
    <property type="entry name" value="Ribonuclease Inhibitor"/>
    <property type="match status" value="5"/>
</dbReference>
<dbReference type="CDD" id="cd00110">
    <property type="entry name" value="LamG"/>
    <property type="match status" value="1"/>
</dbReference>
<keyword evidence="18" id="KW-1185">Reference proteome</keyword>
<keyword evidence="5" id="KW-0433">Leucine-rich repeat</keyword>
<dbReference type="FunFam" id="2.10.25.10:FF:000472">
    <property type="entry name" value="Uncharacterized protein, isoform A"/>
    <property type="match status" value="1"/>
</dbReference>
<evidence type="ECO:0000256" key="1">
    <source>
        <dbReference type="ARBA" id="ARBA00004613"/>
    </source>
</evidence>
<dbReference type="Pfam" id="PF01462">
    <property type="entry name" value="LRRNT"/>
    <property type="match status" value="2"/>
</dbReference>
<dbReference type="FunFam" id="2.10.25.10:FF:000186">
    <property type="entry name" value="Slit homolog 2 (Drosophila)"/>
    <property type="match status" value="1"/>
</dbReference>
<feature type="non-terminal residue" evidence="17">
    <location>
        <position position="1"/>
    </location>
</feature>
<feature type="region of interest" description="Disordered" evidence="13">
    <location>
        <begin position="1"/>
        <end position="20"/>
    </location>
</feature>
<dbReference type="Pfam" id="PF02210">
    <property type="entry name" value="Laminin_G_2"/>
    <property type="match status" value="1"/>
</dbReference>
<evidence type="ECO:0000256" key="11">
    <source>
        <dbReference type="ARBA" id="ARBA00074787"/>
    </source>
</evidence>
<evidence type="ECO:0000256" key="6">
    <source>
        <dbReference type="ARBA" id="ARBA00022729"/>
    </source>
</evidence>
<dbReference type="GO" id="GO:0016020">
    <property type="term" value="C:membrane"/>
    <property type="evidence" value="ECO:0007669"/>
    <property type="project" value="UniProtKB-ARBA"/>
</dbReference>
<feature type="domain" description="EGF-like" evidence="16">
    <location>
        <begin position="1186"/>
        <end position="1222"/>
    </location>
</feature>
<dbReference type="SMART" id="SM00013">
    <property type="entry name" value="LRRNT"/>
    <property type="match status" value="3"/>
</dbReference>
<dbReference type="InterPro" id="IPR000152">
    <property type="entry name" value="EGF-type_Asp/Asn_hydroxyl_site"/>
</dbReference>
<dbReference type="Pfam" id="PF12661">
    <property type="entry name" value="hEGF"/>
    <property type="match status" value="2"/>
</dbReference>
<dbReference type="SMART" id="SM00365">
    <property type="entry name" value="LRR_SD22"/>
    <property type="match status" value="10"/>
</dbReference>
<dbReference type="SMART" id="SM00364">
    <property type="entry name" value="LRR_BAC"/>
    <property type="match status" value="5"/>
</dbReference>
<comment type="function">
    <text evidence="10">Thought to act as molecular guidance cue in cellular migration, and function appears to be mediated by interaction with roundabout homolog receptors. During neural development involved in axonal navigation at the ventral midline of the neural tube and projection of axons to different regions. SLIT1 and SLIT2 together seem to be essential for midline guidance in the forebrain by acting as repulsive signal preventing inappropriate midline crossing by axons projecting from the olfactory bulb.</text>
</comment>
<keyword evidence="3" id="KW-0964">Secreted</keyword>
<keyword evidence="9" id="KW-0325">Glycoprotein</keyword>
<dbReference type="GO" id="GO:1901222">
    <property type="term" value="P:regulation of non-canonical NF-kappaB signal transduction"/>
    <property type="evidence" value="ECO:0007669"/>
    <property type="project" value="UniProtKB-ARBA"/>
</dbReference>
<dbReference type="InterPro" id="IPR006207">
    <property type="entry name" value="Cys_knot_C"/>
</dbReference>
<feature type="disulfide bond" evidence="12">
    <location>
        <begin position="1174"/>
        <end position="1183"/>
    </location>
</feature>
<sequence>SSLGSSGDCSAPAELHPHPPAAAAHFHKTSREVLVWRQEGIGSGSTWRAVEDSRMPARRRKDGAGSAAGLWTMLAWAVLAGPGGAEGDLNENNLTVITKTDFSGLKHLRVLHLMENKISSIERGAFDELKELERLRLNRNRLSQLPELLFQKNEALSRLDLSENAIQAIPRRAFRGATDIKNLQLDKNHITCIEEGAFRALRSLEVLTLNNNNISSIPVSSFNHMPKLRTFRLHSNALRCDCHLAWLSPWLRQRSALGLYTQCSSPPALRGLNLAELRKSDFACSGHSGSAFVQPCSLASGSCPPMCSCSNNIVNCRGRGLTAIPAHLPEAMTEIRLEQNGIKSVPPGAFSSYKKLHRIDLSNNQISEIAPDAFHGLRALNSLVWFYQNNASVTAVKAFGVILLFLVCSVLYGNKITELPSGVFDGLVSLELLLLNANKIHCIRAAAFKDLENLALLSLYDNKIQSLAMGTFSSLHSIQTLLFSCKRSGWARNLTLVFDRVAVLSCLLSHLAQNPFVCDCHVKWLADFLGSNPIETSGARCASPRRLANKRIAQIKSHKFRCSAKEQYHIPGTEDRRLSYECNSKPVCPAKCRCEANVVDCSNLRLTKFPEHLPPSTEELRLNNNDLSTLEATGAFKGLSHLKKINLSNNKILEIEDGAFEGASSVGELHLTANHLESVRGSMFKGMEALRMLMLRNNRISCIHNSSFTGLTNVRLLSLYDNQLTTILPGAFDTLPNLSTLSVTPVHQSVCLALHMIPSLMVCLLSVRNLLANPFNCDCHLSWFGAWLRSRRIVTGNPRCQSPAFLRGIPLQDVAVPDFRCEDGSVLEDRSCVAGPQCPSQCSCMDTVVRCSNKHLQALPRGLPRNITELYLDGNQFTSVPKELATFKYLQLVDLSNNKINSLSNDSFSNMSQLTTLILSYNSLRCIPPLALAGLHSLRLLSLHGNDISELQQGIFSDLASLSHLAIGANPLYCDCRLLWLSDWVKSGYKEPGIARCAGPQGLEGKLLLTTPADKFQCLGPVDISVQAKCTPCVTSPCQNQGTCQIHQTQQYTCACKSGFTGKHCETPIDACVSNPCTYGGSCLRDEQTGGFSCACAFGFHGTFCEVNVDDCEDHGCDNGATCVDGVGNYTCLCPPNYRGLLCEEEDDVCSPGRNPCQHQSTCISSPTGPRCVCIPGWVGPDCGIDYNECADHRCQNSAQCVDHLDGYSCVCLPGFSGEFCEVTDLQQTPCQMAKCQNGAPCNDKLGTAICQCPPGFEGQSCEKLVSVNFVDRDSYVELQDVKNWPQSNITLQVVPAMSGNTVSTAEDNGILLYNGDHEPIAVELHRGHVRVTYDPGNQPATAIYSSETVNDGNFHTVELVTFNQMVNLSVDGGEPTTLDSQGRGQPLTRETPLYVGGMPEEVIPTSRGLSSQSLNTSSFHGCIKNLYINHELQDFTRSQMKPGVVPGCQPCRKLYCLHGICQPNSAQGPQCHCQPGWTGQHCDQPITVGLSGGDVVTMANGINPCEGNKCVRGACLVLDAQTYRCECEKGFRGALCNLQEEPSGPCQRLQCLHGRCQKTEDGESCVCEQGYTGESCDTETPCRGEPVRDYHRLQRGSVLCQTSKPFSWVDCRGHCRAEAEREAAAVSCCAPLRVRRRRITFECDDGTSFTQDVEKPVECGCKECV</sequence>
<evidence type="ECO:0000313" key="18">
    <source>
        <dbReference type="Proteomes" id="UP000250572"/>
    </source>
</evidence>
<feature type="disulfide bond" evidence="12">
    <location>
        <begin position="1506"/>
        <end position="1516"/>
    </location>
</feature>
<feature type="domain" description="EGF-like" evidence="16">
    <location>
        <begin position="1108"/>
        <end position="1144"/>
    </location>
</feature>
<feature type="disulfide bond" evidence="12">
    <location>
        <begin position="1253"/>
        <end position="1262"/>
    </location>
</feature>
<dbReference type="InterPro" id="IPR018097">
    <property type="entry name" value="EGF_Ca-bd_CS"/>
</dbReference>
<dbReference type="GO" id="GO:0045597">
    <property type="term" value="P:positive regulation of cell differentiation"/>
    <property type="evidence" value="ECO:0007669"/>
    <property type="project" value="UniProtKB-ARBA"/>
</dbReference>
<dbReference type="PANTHER" id="PTHR45836">
    <property type="entry name" value="SLIT HOMOLOG"/>
    <property type="match status" value="1"/>
</dbReference>
<dbReference type="SMART" id="SM00181">
    <property type="entry name" value="EGF"/>
    <property type="match status" value="9"/>
</dbReference>
<dbReference type="GO" id="GO:0050919">
    <property type="term" value="P:negative chemotaxis"/>
    <property type="evidence" value="ECO:0007669"/>
    <property type="project" value="TreeGrafter"/>
</dbReference>
<dbReference type="PROSITE" id="PS00022">
    <property type="entry name" value="EGF_1"/>
    <property type="match status" value="9"/>
</dbReference>
<dbReference type="PROSITE" id="PS50026">
    <property type="entry name" value="EGF_3"/>
    <property type="match status" value="9"/>
</dbReference>
<evidence type="ECO:0000256" key="10">
    <source>
        <dbReference type="ARBA" id="ARBA00059139"/>
    </source>
</evidence>
<dbReference type="PROSITE" id="PS01186">
    <property type="entry name" value="EGF_2"/>
    <property type="match status" value="8"/>
</dbReference>
<dbReference type="SUPFAM" id="SSF49899">
    <property type="entry name" value="Concanavalin A-like lectins/glucanases"/>
    <property type="match status" value="1"/>
</dbReference>
<dbReference type="Pfam" id="PF00008">
    <property type="entry name" value="EGF"/>
    <property type="match status" value="3"/>
</dbReference>
<dbReference type="InterPro" id="IPR000483">
    <property type="entry name" value="Cys-rich_flank_reg_C"/>
</dbReference>
<dbReference type="PROSITE" id="PS01185">
    <property type="entry name" value="CTCK_1"/>
    <property type="match status" value="1"/>
</dbReference>
<evidence type="ECO:0000256" key="8">
    <source>
        <dbReference type="ARBA" id="ARBA00023157"/>
    </source>
</evidence>
<feature type="disulfide bond" evidence="12">
    <location>
        <begin position="1568"/>
        <end position="1577"/>
    </location>
</feature>
<gene>
    <name evidence="17" type="ORF">CCH79_00013958</name>
</gene>
<evidence type="ECO:0000256" key="5">
    <source>
        <dbReference type="ARBA" id="ARBA00022614"/>
    </source>
</evidence>
<dbReference type="PROSITE" id="PS51450">
    <property type="entry name" value="LRR"/>
    <property type="match status" value="6"/>
</dbReference>
<dbReference type="PROSITE" id="PS01187">
    <property type="entry name" value="EGF_CA"/>
    <property type="match status" value="2"/>
</dbReference>
<dbReference type="PANTHER" id="PTHR45836:SF3">
    <property type="entry name" value="SLIT HOMOLOG 1 PROTEIN"/>
    <property type="match status" value="1"/>
</dbReference>
<evidence type="ECO:0000256" key="7">
    <source>
        <dbReference type="ARBA" id="ARBA00022737"/>
    </source>
</evidence>
<dbReference type="SUPFAM" id="SSF52058">
    <property type="entry name" value="L domain-like"/>
    <property type="match status" value="4"/>
</dbReference>
<evidence type="ECO:0000313" key="17">
    <source>
        <dbReference type="EMBL" id="PWA29262.1"/>
    </source>
</evidence>
<dbReference type="FunFam" id="2.10.25.10:FF:000063">
    <property type="entry name" value="Slit guidance ligand 2"/>
    <property type="match status" value="1"/>
</dbReference>
<dbReference type="FunFam" id="3.80.10.10:FF:000004">
    <property type="entry name" value="Slit guidance ligand 2"/>
    <property type="match status" value="1"/>
</dbReference>
<keyword evidence="2" id="KW-0217">Developmental protein</keyword>
<evidence type="ECO:0000256" key="3">
    <source>
        <dbReference type="ARBA" id="ARBA00022525"/>
    </source>
</evidence>
<dbReference type="CDD" id="cd00054">
    <property type="entry name" value="EGF_CA"/>
    <property type="match status" value="6"/>
</dbReference>
<keyword evidence="8 12" id="KW-1015">Disulfide bond</keyword>
<name>A0A315W1Z8_GAMAF</name>
<dbReference type="InterPro" id="IPR000372">
    <property type="entry name" value="LRRNT"/>
</dbReference>
<feature type="disulfide bond" evidence="12">
    <location>
        <begin position="1528"/>
        <end position="1537"/>
    </location>
</feature>
<comment type="caution">
    <text evidence="12">Lacks conserved residue(s) required for the propagation of feature annotation.</text>
</comment>
<dbReference type="InterPro" id="IPR000742">
    <property type="entry name" value="EGF"/>
</dbReference>
<feature type="disulfide bond" evidence="12">
    <location>
        <begin position="1547"/>
        <end position="1557"/>
    </location>
</feature>
<dbReference type="Pfam" id="PF01463">
    <property type="entry name" value="LRRCT"/>
    <property type="match status" value="4"/>
</dbReference>
<keyword evidence="6" id="KW-0732">Signal</keyword>
<feature type="disulfide bond" evidence="12">
    <location>
        <begin position="1212"/>
        <end position="1221"/>
    </location>
</feature>
<dbReference type="PROSITE" id="PS50025">
    <property type="entry name" value="LAM_G_DOMAIN"/>
    <property type="match status" value="1"/>
</dbReference>
<reference evidence="17 18" key="1">
    <citation type="journal article" date="2018" name="G3 (Bethesda)">
        <title>A High-Quality Reference Genome for the Invasive Mosquitofish Gambusia affinis Using a Chicago Library.</title>
        <authorList>
            <person name="Hoffberg S.L."/>
            <person name="Troendle N.J."/>
            <person name="Glenn T.C."/>
            <person name="Mahmud O."/>
            <person name="Louha S."/>
            <person name="Chalopin D."/>
            <person name="Bennetzen J.L."/>
            <person name="Mauricio R."/>
        </authorList>
    </citation>
    <scope>NUCLEOTIDE SEQUENCE [LARGE SCALE GENOMIC DNA]</scope>
    <source>
        <strain evidence="17">NE01/NJP1002.9</strain>
        <tissue evidence="17">Muscle</tissue>
    </source>
</reference>
<dbReference type="GO" id="GO:0005509">
    <property type="term" value="F:calcium ion binding"/>
    <property type="evidence" value="ECO:0007669"/>
    <property type="project" value="InterPro"/>
</dbReference>
<feature type="domain" description="EGF-like" evidence="16">
    <location>
        <begin position="1543"/>
        <end position="1578"/>
    </location>
</feature>
<dbReference type="InterPro" id="IPR001791">
    <property type="entry name" value="Laminin_G"/>
</dbReference>
<feature type="non-terminal residue" evidence="17">
    <location>
        <position position="1666"/>
    </location>
</feature>
<evidence type="ECO:0000256" key="12">
    <source>
        <dbReference type="PROSITE-ProRule" id="PRU00076"/>
    </source>
</evidence>
<dbReference type="STRING" id="33528.ENSGAFP00000007395"/>
<feature type="disulfide bond" evidence="12">
    <location>
        <begin position="1077"/>
        <end position="1094"/>
    </location>
</feature>
<dbReference type="SMART" id="SM00082">
    <property type="entry name" value="LRRCT"/>
    <property type="match status" value="4"/>
</dbReference>
<dbReference type="PROSITE" id="PS00010">
    <property type="entry name" value="ASX_HYDROXYL"/>
    <property type="match status" value="2"/>
</dbReference>
<comment type="subcellular location">
    <subcellularLocation>
        <location evidence="1">Secreted</location>
    </subcellularLocation>
</comment>
<feature type="domain" description="EGF-like" evidence="16">
    <location>
        <begin position="1227"/>
        <end position="1263"/>
    </location>
</feature>
<evidence type="ECO:0000256" key="13">
    <source>
        <dbReference type="SAM" id="MobiDB-lite"/>
    </source>
</evidence>
<dbReference type="SUPFAM" id="SSF57196">
    <property type="entry name" value="EGF/Laminin"/>
    <property type="match status" value="7"/>
</dbReference>
<dbReference type="InterPro" id="IPR001611">
    <property type="entry name" value="Leu-rich_rpt"/>
</dbReference>
<dbReference type="Proteomes" id="UP000250572">
    <property type="component" value="Unassembled WGS sequence"/>
</dbReference>
<feature type="domain" description="EGF-like" evidence="16">
    <location>
        <begin position="1068"/>
        <end position="1106"/>
    </location>
</feature>
<dbReference type="InterPro" id="IPR001881">
    <property type="entry name" value="EGF-like_Ca-bd_dom"/>
</dbReference>
<protein>
    <recommendedName>
        <fullName evidence="11">Slit homolog 1 protein</fullName>
    </recommendedName>
</protein>
<proteinExistence type="predicted"/>
<dbReference type="FunFam" id="2.10.25.10:FF:000053">
    <property type="entry name" value="Slit guidance ligand 2"/>
    <property type="match status" value="1"/>
</dbReference>
<dbReference type="PROSITE" id="PS01225">
    <property type="entry name" value="CTCK_2"/>
    <property type="match status" value="1"/>
</dbReference>
<dbReference type="SMART" id="SM00041">
    <property type="entry name" value="CT"/>
    <property type="match status" value="1"/>
</dbReference>
<comment type="caution">
    <text evidence="17">The sequence shown here is derived from an EMBL/GenBank/DDBJ whole genome shotgun (WGS) entry which is preliminary data.</text>
</comment>